<dbReference type="Proteomes" id="UP000198307">
    <property type="component" value="Unassembled WGS sequence"/>
</dbReference>
<accession>A0A239Q425</accession>
<dbReference type="EMBL" id="FZQB01000025">
    <property type="protein sequence ID" value="SNT76707.1"/>
    <property type="molecule type" value="Genomic_DNA"/>
</dbReference>
<gene>
    <name evidence="2" type="ORF">SAMN05444959_12514</name>
</gene>
<proteinExistence type="predicted"/>
<organism evidence="2 3">
    <name type="scientific">Paracoccus seriniphilus</name>
    <dbReference type="NCBI Taxonomy" id="184748"/>
    <lineage>
        <taxon>Bacteria</taxon>
        <taxon>Pseudomonadati</taxon>
        <taxon>Pseudomonadota</taxon>
        <taxon>Alphaproteobacteria</taxon>
        <taxon>Rhodobacterales</taxon>
        <taxon>Paracoccaceae</taxon>
        <taxon>Paracoccus</taxon>
    </lineage>
</organism>
<protein>
    <recommendedName>
        <fullName evidence="1">DUF6950 domain-containing protein</fullName>
    </recommendedName>
</protein>
<sequence length="141" mass="15264">MTLRRLDDWRARLSAELDAQRRVPFTWGSHDCAVGFACRVVEAITGEDLAAPYRGQYDSPLGALRILRESGALTLGDFVAMHLPEINPAFARLGDLCLVPSTGPIGQGLGMVDATSLIVMTESGHGRLPRAAMIRAFRVGE</sequence>
<dbReference type="RefSeq" id="WP_245847458.1">
    <property type="nucleotide sequence ID" value="NZ_CP067129.1"/>
</dbReference>
<name>A0A239Q425_9RHOB</name>
<reference evidence="2 3" key="1">
    <citation type="submission" date="2017-07" db="EMBL/GenBank/DDBJ databases">
        <authorList>
            <person name="Sun Z.S."/>
            <person name="Albrecht U."/>
            <person name="Echele G."/>
            <person name="Lee C.C."/>
        </authorList>
    </citation>
    <scope>NUCLEOTIDE SEQUENCE [LARGE SCALE GENOMIC DNA]</scope>
    <source>
        <strain evidence="2 3">DSM 14827</strain>
    </source>
</reference>
<keyword evidence="3" id="KW-1185">Reference proteome</keyword>
<evidence type="ECO:0000313" key="3">
    <source>
        <dbReference type="Proteomes" id="UP000198307"/>
    </source>
</evidence>
<evidence type="ECO:0000259" key="1">
    <source>
        <dbReference type="Pfam" id="PF22262"/>
    </source>
</evidence>
<dbReference type="InterPro" id="IPR053802">
    <property type="entry name" value="DUF6950"/>
</dbReference>
<dbReference type="AlphaFoldDB" id="A0A239Q425"/>
<feature type="domain" description="DUF6950" evidence="1">
    <location>
        <begin position="4"/>
        <end position="139"/>
    </location>
</feature>
<dbReference type="Pfam" id="PF22262">
    <property type="entry name" value="DUF6950"/>
    <property type="match status" value="1"/>
</dbReference>
<evidence type="ECO:0000313" key="2">
    <source>
        <dbReference type="EMBL" id="SNT76707.1"/>
    </source>
</evidence>